<dbReference type="PANTHER" id="PTHR30224">
    <property type="entry name" value="ELECTRON TRANSPORT PROTEIN"/>
    <property type="match status" value="1"/>
</dbReference>
<accession>A0ABN4YBB8</accession>
<keyword evidence="6 7" id="KW-0472">Membrane</keyword>
<evidence type="ECO:0000256" key="5">
    <source>
        <dbReference type="ARBA" id="ARBA00023014"/>
    </source>
</evidence>
<reference evidence="9 10" key="1">
    <citation type="submission" date="2017-03" db="EMBL/GenBank/DDBJ databases">
        <title>Genome sequencing of Shewanella japonica KCTC 22435.</title>
        <authorList>
            <person name="Kim K.M."/>
        </authorList>
    </citation>
    <scope>NUCLEOTIDE SEQUENCE [LARGE SCALE GENOMIC DNA]</scope>
    <source>
        <strain evidence="9 10">KCTC 22435</strain>
    </source>
</reference>
<dbReference type="PANTHER" id="PTHR30224:SF4">
    <property type="entry name" value="ELECTRON TRANSPORT PROTEIN YCCM-RELATED"/>
    <property type="match status" value="1"/>
</dbReference>
<evidence type="ECO:0000256" key="3">
    <source>
        <dbReference type="ARBA" id="ARBA00022723"/>
    </source>
</evidence>
<feature type="transmembrane region" description="Helical" evidence="7">
    <location>
        <begin position="92"/>
        <end position="110"/>
    </location>
</feature>
<keyword evidence="2" id="KW-1003">Cell membrane</keyword>
<proteinExistence type="predicted"/>
<evidence type="ECO:0000256" key="6">
    <source>
        <dbReference type="ARBA" id="ARBA00023136"/>
    </source>
</evidence>
<evidence type="ECO:0000256" key="2">
    <source>
        <dbReference type="ARBA" id="ARBA00022475"/>
    </source>
</evidence>
<feature type="transmembrane region" description="Helical" evidence="7">
    <location>
        <begin position="372"/>
        <end position="393"/>
    </location>
</feature>
<dbReference type="PROSITE" id="PS51379">
    <property type="entry name" value="4FE4S_FER_2"/>
    <property type="match status" value="1"/>
</dbReference>
<dbReference type="EMBL" id="CP020472">
    <property type="protein sequence ID" value="ARD21200.1"/>
    <property type="molecule type" value="Genomic_DNA"/>
</dbReference>
<evidence type="ECO:0000256" key="1">
    <source>
        <dbReference type="ARBA" id="ARBA00004236"/>
    </source>
</evidence>
<sequence>MSTIESITLMLALVYSISLLYWSKQKWGAAISGVLLGSALLMTLHWPLFVGLVVALVAVTMLNKFQPALAQGGAAAGESSRGNNKANQLREMIRHLLALSMLLVGVQFAINSAMLKAGVDPILVRPDIGDAFLPIAGGIELKAILGLGLWDKNHPSAAVMLVVVLLTGLLCKRAFCGWACPLGLAGDYLYALRKKFIKQEFAPPAWLDWILRMLKYLLMAALILLVFTMPLASIPHYLDGYYHKVADLKMALFFLKPTIISLICFSIILGIAAWKKQGFCRYICPYGAFLGLLSFLSPFKIRRTTEQCLIEGKGMKCDKCTRACPANIIIHTQTTIRSDECQACMKCISACPKQEALHFSTRWGTKMSARGLTILLLSLLFMIPLWAYVGGFWHGETPTEIRMMLIQHLGSIGH</sequence>
<feature type="transmembrane region" description="Helical" evidence="7">
    <location>
        <begin position="216"/>
        <end position="238"/>
    </location>
</feature>
<evidence type="ECO:0000313" key="9">
    <source>
        <dbReference type="EMBL" id="ARD21200.1"/>
    </source>
</evidence>
<dbReference type="PROSITE" id="PS00198">
    <property type="entry name" value="4FE4S_FER_1"/>
    <property type="match status" value="1"/>
</dbReference>
<organism evidence="9 10">
    <name type="scientific">Shewanella japonica</name>
    <dbReference type="NCBI Taxonomy" id="93973"/>
    <lineage>
        <taxon>Bacteria</taxon>
        <taxon>Pseudomonadati</taxon>
        <taxon>Pseudomonadota</taxon>
        <taxon>Gammaproteobacteria</taxon>
        <taxon>Alteromonadales</taxon>
        <taxon>Shewanellaceae</taxon>
        <taxon>Shewanella</taxon>
    </lineage>
</organism>
<keyword evidence="5" id="KW-0411">Iron-sulfur</keyword>
<evidence type="ECO:0000313" key="10">
    <source>
        <dbReference type="Proteomes" id="UP000191820"/>
    </source>
</evidence>
<name>A0ABN4YBB8_9GAMM</name>
<evidence type="ECO:0000259" key="8">
    <source>
        <dbReference type="PROSITE" id="PS51379"/>
    </source>
</evidence>
<dbReference type="InterPro" id="IPR017900">
    <property type="entry name" value="4Fe4S_Fe_S_CS"/>
</dbReference>
<keyword evidence="7" id="KW-0812">Transmembrane</keyword>
<evidence type="ECO:0000256" key="7">
    <source>
        <dbReference type="SAM" id="Phobius"/>
    </source>
</evidence>
<protein>
    <submittedName>
        <fullName evidence="9">4Fe-4S ferredoxin</fullName>
    </submittedName>
</protein>
<dbReference type="SUPFAM" id="SSF54862">
    <property type="entry name" value="4Fe-4S ferredoxins"/>
    <property type="match status" value="1"/>
</dbReference>
<feature type="transmembrane region" description="Helical" evidence="7">
    <location>
        <begin position="250"/>
        <end position="274"/>
    </location>
</feature>
<dbReference type="Pfam" id="PF12801">
    <property type="entry name" value="Fer4_5"/>
    <property type="match status" value="2"/>
</dbReference>
<feature type="transmembrane region" description="Helical" evidence="7">
    <location>
        <begin position="131"/>
        <end position="150"/>
    </location>
</feature>
<keyword evidence="10" id="KW-1185">Reference proteome</keyword>
<dbReference type="RefSeq" id="WP_080914995.1">
    <property type="nucleotide sequence ID" value="NZ_CP020472.1"/>
</dbReference>
<dbReference type="Proteomes" id="UP000191820">
    <property type="component" value="Chromosome"/>
</dbReference>
<dbReference type="InterPro" id="IPR017896">
    <property type="entry name" value="4Fe4S_Fe-S-bd"/>
</dbReference>
<keyword evidence="4" id="KW-0408">Iron</keyword>
<feature type="domain" description="4Fe-4S ferredoxin-type" evidence="8">
    <location>
        <begin position="332"/>
        <end position="362"/>
    </location>
</feature>
<feature type="transmembrane region" description="Helical" evidence="7">
    <location>
        <begin position="34"/>
        <end position="59"/>
    </location>
</feature>
<keyword evidence="7" id="KW-1133">Transmembrane helix</keyword>
<feature type="transmembrane region" description="Helical" evidence="7">
    <location>
        <begin position="156"/>
        <end position="175"/>
    </location>
</feature>
<gene>
    <name evidence="9" type="ORF">SJ2017_0869</name>
</gene>
<keyword evidence="3" id="KW-0479">Metal-binding</keyword>
<dbReference type="InterPro" id="IPR052378">
    <property type="entry name" value="NosR_regulator"/>
</dbReference>
<dbReference type="Gene3D" id="3.30.70.20">
    <property type="match status" value="1"/>
</dbReference>
<evidence type="ECO:0000256" key="4">
    <source>
        <dbReference type="ARBA" id="ARBA00023004"/>
    </source>
</evidence>
<comment type="subcellular location">
    <subcellularLocation>
        <location evidence="1">Cell membrane</location>
    </subcellularLocation>
</comment>
<feature type="transmembrane region" description="Helical" evidence="7">
    <location>
        <begin position="6"/>
        <end position="22"/>
    </location>
</feature>